<evidence type="ECO:0008006" key="3">
    <source>
        <dbReference type="Google" id="ProtNLM"/>
    </source>
</evidence>
<proteinExistence type="predicted"/>
<sequence length="315" mass="34970">MTSHEPSSPTMLPLEVLGQIIEFAAWENQRARLGLCLVSRSLKPWVDSVLYHTIILKTVISANLFLRTLDAFDAKDRTFLARNVRVLMLMRPNPAAALLSVNDTKRLLSACPHIVRLSYSGAIHNADDSPRAPPAEIVEIAPLIHNLQSLKYLHLGDLKLDLDLFLPICLSLSDLSVDVDGNVPVLKHYLAFAHDVNLIVRFISATDGYQVLDIFNHTKLRNFLMVHQVPITQPNNPLSLAGLHVDGLDRMRPYFLEGYFVDQLTDVPIGCLEPADADVLVRGGCIPDTEGPGAVDIWTLVHRMQTRSHSAPSLT</sequence>
<accession>A0A0D7BT93</accession>
<evidence type="ECO:0000313" key="2">
    <source>
        <dbReference type="Proteomes" id="UP000054007"/>
    </source>
</evidence>
<gene>
    <name evidence="1" type="ORF">CYLTODRAFT_239889</name>
</gene>
<keyword evidence="2" id="KW-1185">Reference proteome</keyword>
<dbReference type="EMBL" id="KN880436">
    <property type="protein sequence ID" value="KIY73389.1"/>
    <property type="molecule type" value="Genomic_DNA"/>
</dbReference>
<reference evidence="1 2" key="1">
    <citation type="journal article" date="2015" name="Fungal Genet. Biol.">
        <title>Evolution of novel wood decay mechanisms in Agaricales revealed by the genome sequences of Fistulina hepatica and Cylindrobasidium torrendii.</title>
        <authorList>
            <person name="Floudas D."/>
            <person name="Held B.W."/>
            <person name="Riley R."/>
            <person name="Nagy L.G."/>
            <person name="Koehler G."/>
            <person name="Ransdell A.S."/>
            <person name="Younus H."/>
            <person name="Chow J."/>
            <person name="Chiniquy J."/>
            <person name="Lipzen A."/>
            <person name="Tritt A."/>
            <person name="Sun H."/>
            <person name="Haridas S."/>
            <person name="LaButti K."/>
            <person name="Ohm R.A."/>
            <person name="Kues U."/>
            <person name="Blanchette R.A."/>
            <person name="Grigoriev I.V."/>
            <person name="Minto R.E."/>
            <person name="Hibbett D.S."/>
        </authorList>
    </citation>
    <scope>NUCLEOTIDE SEQUENCE [LARGE SCALE GENOMIC DNA]</scope>
    <source>
        <strain evidence="1 2">FP15055 ss-10</strain>
    </source>
</reference>
<organism evidence="1 2">
    <name type="scientific">Cylindrobasidium torrendii FP15055 ss-10</name>
    <dbReference type="NCBI Taxonomy" id="1314674"/>
    <lineage>
        <taxon>Eukaryota</taxon>
        <taxon>Fungi</taxon>
        <taxon>Dikarya</taxon>
        <taxon>Basidiomycota</taxon>
        <taxon>Agaricomycotina</taxon>
        <taxon>Agaricomycetes</taxon>
        <taxon>Agaricomycetidae</taxon>
        <taxon>Agaricales</taxon>
        <taxon>Marasmiineae</taxon>
        <taxon>Physalacriaceae</taxon>
        <taxon>Cylindrobasidium</taxon>
    </lineage>
</organism>
<name>A0A0D7BT93_9AGAR</name>
<protein>
    <recommendedName>
        <fullName evidence="3">F-box domain-containing protein</fullName>
    </recommendedName>
</protein>
<dbReference type="Proteomes" id="UP000054007">
    <property type="component" value="Unassembled WGS sequence"/>
</dbReference>
<dbReference type="OrthoDB" id="2995911at2759"/>
<dbReference type="AlphaFoldDB" id="A0A0D7BT93"/>
<evidence type="ECO:0000313" key="1">
    <source>
        <dbReference type="EMBL" id="KIY73389.1"/>
    </source>
</evidence>